<keyword evidence="3" id="KW-1185">Reference proteome</keyword>
<feature type="region of interest" description="Disordered" evidence="1">
    <location>
        <begin position="14"/>
        <end position="84"/>
    </location>
</feature>
<dbReference type="EMBL" id="JAQQAF010000006">
    <property type="protein sequence ID" value="KAJ8479593.1"/>
    <property type="molecule type" value="Genomic_DNA"/>
</dbReference>
<dbReference type="AlphaFoldDB" id="A0AAV8QWN0"/>
<protein>
    <submittedName>
        <fullName evidence="2">Uncharacterized protein</fullName>
    </submittedName>
</protein>
<name>A0AAV8QWN0_ENSVE</name>
<accession>A0AAV8QWN0</accession>
<gene>
    <name evidence="2" type="ORF">OPV22_023320</name>
</gene>
<feature type="compositionally biased region" description="Low complexity" evidence="1">
    <location>
        <begin position="64"/>
        <end position="82"/>
    </location>
</feature>
<proteinExistence type="predicted"/>
<reference evidence="2 3" key="1">
    <citation type="submission" date="2022-12" db="EMBL/GenBank/DDBJ databases">
        <title>Chromosome-scale assembly of the Ensete ventricosum genome.</title>
        <authorList>
            <person name="Dussert Y."/>
            <person name="Stocks J."/>
            <person name="Wendawek A."/>
            <person name="Woldeyes F."/>
            <person name="Nichols R.A."/>
            <person name="Borrell J.S."/>
        </authorList>
    </citation>
    <scope>NUCLEOTIDE SEQUENCE [LARGE SCALE GENOMIC DNA]</scope>
    <source>
        <strain evidence="3">cv. Maze</strain>
        <tissue evidence="2">Seeds</tissue>
    </source>
</reference>
<dbReference type="Proteomes" id="UP001222027">
    <property type="component" value="Unassembled WGS sequence"/>
</dbReference>
<organism evidence="2 3">
    <name type="scientific">Ensete ventricosum</name>
    <name type="common">Abyssinian banana</name>
    <name type="synonym">Musa ensete</name>
    <dbReference type="NCBI Taxonomy" id="4639"/>
    <lineage>
        <taxon>Eukaryota</taxon>
        <taxon>Viridiplantae</taxon>
        <taxon>Streptophyta</taxon>
        <taxon>Embryophyta</taxon>
        <taxon>Tracheophyta</taxon>
        <taxon>Spermatophyta</taxon>
        <taxon>Magnoliopsida</taxon>
        <taxon>Liliopsida</taxon>
        <taxon>Zingiberales</taxon>
        <taxon>Musaceae</taxon>
        <taxon>Ensete</taxon>
    </lineage>
</organism>
<sequence>MKALTAALTASSFPPKFFLPSAHLSPSASNPKPPPRHGGADHPFAVFDSSTFSSPVPLQEPNLGKRTTTPRPVRRGGTTIRGRNLRRYWMTTMKRGQQSREVTGLP</sequence>
<evidence type="ECO:0000313" key="2">
    <source>
        <dbReference type="EMBL" id="KAJ8479593.1"/>
    </source>
</evidence>
<evidence type="ECO:0000313" key="3">
    <source>
        <dbReference type="Proteomes" id="UP001222027"/>
    </source>
</evidence>
<evidence type="ECO:0000256" key="1">
    <source>
        <dbReference type="SAM" id="MobiDB-lite"/>
    </source>
</evidence>
<comment type="caution">
    <text evidence="2">The sequence shown here is derived from an EMBL/GenBank/DDBJ whole genome shotgun (WGS) entry which is preliminary data.</text>
</comment>